<dbReference type="RefSeq" id="WP_008420174.1">
    <property type="nucleotide sequence ID" value="NZ_AOIA01000020.1"/>
</dbReference>
<evidence type="ECO:0000256" key="1">
    <source>
        <dbReference type="SAM" id="MobiDB-lite"/>
    </source>
</evidence>
<dbReference type="OrthoDB" id="223633at2157"/>
<organism evidence="2 3">
    <name type="scientific">Natronococcus jeotgali DSM 18795</name>
    <dbReference type="NCBI Taxonomy" id="1227498"/>
    <lineage>
        <taxon>Archaea</taxon>
        <taxon>Methanobacteriati</taxon>
        <taxon>Methanobacteriota</taxon>
        <taxon>Stenosarchaea group</taxon>
        <taxon>Halobacteria</taxon>
        <taxon>Halobacteriales</taxon>
        <taxon>Natrialbaceae</taxon>
        <taxon>Natronococcus</taxon>
    </lineage>
</organism>
<comment type="caution">
    <text evidence="2">The sequence shown here is derived from an EMBL/GenBank/DDBJ whole genome shotgun (WGS) entry which is preliminary data.</text>
</comment>
<gene>
    <name evidence="2" type="ORF">C492_02482</name>
</gene>
<dbReference type="Proteomes" id="UP000011531">
    <property type="component" value="Unassembled WGS sequence"/>
</dbReference>
<reference evidence="2 3" key="1">
    <citation type="journal article" date="2014" name="PLoS Genet.">
        <title>Phylogenetically driven sequencing of extremely halophilic archaea reveals strategies for static and dynamic osmo-response.</title>
        <authorList>
            <person name="Becker E.A."/>
            <person name="Seitzer P.M."/>
            <person name="Tritt A."/>
            <person name="Larsen D."/>
            <person name="Krusor M."/>
            <person name="Yao A.I."/>
            <person name="Wu D."/>
            <person name="Madern D."/>
            <person name="Eisen J.A."/>
            <person name="Darling A.E."/>
            <person name="Facciotti M.T."/>
        </authorList>
    </citation>
    <scope>NUCLEOTIDE SEQUENCE [LARGE SCALE GENOMIC DNA]</scope>
    <source>
        <strain evidence="2 3">DSM 18795</strain>
    </source>
</reference>
<evidence type="ECO:0000313" key="2">
    <source>
        <dbReference type="EMBL" id="ELY66034.1"/>
    </source>
</evidence>
<proteinExistence type="predicted"/>
<dbReference type="EMBL" id="AOIA01000020">
    <property type="protein sequence ID" value="ELY66034.1"/>
    <property type="molecule type" value="Genomic_DNA"/>
</dbReference>
<protein>
    <submittedName>
        <fullName evidence="2">Uncharacterized protein</fullName>
    </submittedName>
</protein>
<name>L9XW48_9EURY</name>
<dbReference type="STRING" id="1227498.C492_02482"/>
<feature type="compositionally biased region" description="Basic and acidic residues" evidence="1">
    <location>
        <begin position="42"/>
        <end position="53"/>
    </location>
</feature>
<sequence length="53" mass="6114">MARKRTNWTPKDGDEATRKSWTHTGAHEIADDEVDGVVEFPEELKEKERGDDE</sequence>
<keyword evidence="3" id="KW-1185">Reference proteome</keyword>
<accession>L9XW48</accession>
<evidence type="ECO:0000313" key="3">
    <source>
        <dbReference type="Proteomes" id="UP000011531"/>
    </source>
</evidence>
<dbReference type="AlphaFoldDB" id="L9XW48"/>
<feature type="region of interest" description="Disordered" evidence="1">
    <location>
        <begin position="1"/>
        <end position="53"/>
    </location>
</feature>